<organism evidence="10 11">
    <name type="scientific">Pseudodonghicola flavimaris</name>
    <dbReference type="NCBI Taxonomy" id="3050036"/>
    <lineage>
        <taxon>Bacteria</taxon>
        <taxon>Pseudomonadati</taxon>
        <taxon>Pseudomonadota</taxon>
        <taxon>Alphaproteobacteria</taxon>
        <taxon>Rhodobacterales</taxon>
        <taxon>Paracoccaceae</taxon>
        <taxon>Pseudodonghicola</taxon>
    </lineage>
</organism>
<comment type="caution">
    <text evidence="10">The sequence shown here is derived from an EMBL/GenBank/DDBJ whole genome shotgun (WGS) entry which is preliminary data.</text>
</comment>
<feature type="transmembrane region" description="Helical" evidence="8">
    <location>
        <begin position="254"/>
        <end position="272"/>
    </location>
</feature>
<evidence type="ECO:0000256" key="7">
    <source>
        <dbReference type="ARBA" id="ARBA00023136"/>
    </source>
</evidence>
<dbReference type="SUPFAM" id="SSF103481">
    <property type="entry name" value="Multidrug resistance efflux transporter EmrE"/>
    <property type="match status" value="2"/>
</dbReference>
<dbReference type="RefSeq" id="WP_284482673.1">
    <property type="nucleotide sequence ID" value="NZ_JASNJD010000019.1"/>
</dbReference>
<feature type="transmembrane region" description="Helical" evidence="8">
    <location>
        <begin position="278"/>
        <end position="298"/>
    </location>
</feature>
<evidence type="ECO:0000259" key="9">
    <source>
        <dbReference type="Pfam" id="PF00892"/>
    </source>
</evidence>
<dbReference type="PANTHER" id="PTHR22911">
    <property type="entry name" value="ACYL-MALONYL CONDENSING ENZYME-RELATED"/>
    <property type="match status" value="1"/>
</dbReference>
<feature type="transmembrane region" description="Helical" evidence="8">
    <location>
        <begin position="115"/>
        <end position="132"/>
    </location>
</feature>
<accession>A0ABT7F5L4</accession>
<dbReference type="Pfam" id="PF00892">
    <property type="entry name" value="EamA"/>
    <property type="match status" value="2"/>
</dbReference>
<feature type="transmembrane region" description="Helical" evidence="8">
    <location>
        <begin position="223"/>
        <end position="242"/>
    </location>
</feature>
<evidence type="ECO:0000256" key="2">
    <source>
        <dbReference type="ARBA" id="ARBA00007362"/>
    </source>
</evidence>
<keyword evidence="3" id="KW-0813">Transport</keyword>
<dbReference type="InterPro" id="IPR000620">
    <property type="entry name" value="EamA_dom"/>
</dbReference>
<evidence type="ECO:0000313" key="10">
    <source>
        <dbReference type="EMBL" id="MDK3019903.1"/>
    </source>
</evidence>
<evidence type="ECO:0000256" key="1">
    <source>
        <dbReference type="ARBA" id="ARBA00004651"/>
    </source>
</evidence>
<name>A0ABT7F5L4_9RHOB</name>
<proteinExistence type="inferred from homology"/>
<dbReference type="InterPro" id="IPR004626">
    <property type="entry name" value="RarD"/>
</dbReference>
<dbReference type="PANTHER" id="PTHR22911:SF137">
    <property type="entry name" value="SOLUTE CARRIER FAMILY 35 MEMBER G2-RELATED"/>
    <property type="match status" value="1"/>
</dbReference>
<evidence type="ECO:0000256" key="8">
    <source>
        <dbReference type="SAM" id="Phobius"/>
    </source>
</evidence>
<comment type="similarity">
    <text evidence="2">Belongs to the EamA transporter family.</text>
</comment>
<evidence type="ECO:0000256" key="6">
    <source>
        <dbReference type="ARBA" id="ARBA00022989"/>
    </source>
</evidence>
<evidence type="ECO:0000256" key="3">
    <source>
        <dbReference type="ARBA" id="ARBA00022448"/>
    </source>
</evidence>
<keyword evidence="11" id="KW-1185">Reference proteome</keyword>
<feature type="transmembrane region" description="Helical" evidence="8">
    <location>
        <begin position="21"/>
        <end position="42"/>
    </location>
</feature>
<evidence type="ECO:0000256" key="5">
    <source>
        <dbReference type="ARBA" id="ARBA00022692"/>
    </source>
</evidence>
<gene>
    <name evidence="10" type="primary">rarD</name>
    <name evidence="10" type="ORF">QO033_19660</name>
</gene>
<feature type="transmembrane region" description="Helical" evidence="8">
    <location>
        <begin position="162"/>
        <end position="178"/>
    </location>
</feature>
<keyword evidence="7 8" id="KW-0472">Membrane</keyword>
<protein>
    <submittedName>
        <fullName evidence="10">EamA family transporter RarD</fullName>
    </submittedName>
</protein>
<evidence type="ECO:0000256" key="4">
    <source>
        <dbReference type="ARBA" id="ARBA00022475"/>
    </source>
</evidence>
<feature type="transmembrane region" description="Helical" evidence="8">
    <location>
        <begin position="139"/>
        <end position="156"/>
    </location>
</feature>
<evidence type="ECO:0000313" key="11">
    <source>
        <dbReference type="Proteomes" id="UP001243757"/>
    </source>
</evidence>
<comment type="subcellular location">
    <subcellularLocation>
        <location evidence="1">Cell membrane</location>
        <topology evidence="1">Multi-pass membrane protein</topology>
    </subcellularLocation>
</comment>
<reference evidence="10 11" key="1">
    <citation type="submission" date="2023-05" db="EMBL/GenBank/DDBJ databases">
        <title>Pseudodonghicola sp. nov.</title>
        <authorList>
            <person name="Huang J."/>
        </authorList>
    </citation>
    <scope>NUCLEOTIDE SEQUENCE [LARGE SCALE GENOMIC DNA]</scope>
    <source>
        <strain evidence="10 11">IC7</strain>
    </source>
</reference>
<keyword evidence="5 8" id="KW-0812">Transmembrane</keyword>
<feature type="domain" description="EamA" evidence="9">
    <location>
        <begin position="163"/>
        <end position="292"/>
    </location>
</feature>
<sequence>MTSQAVTPPPVAGSGDSPQGLAFAVSAYLMWGVLPLFLKLLSHITPVEVVAHRILWSIPVAGMLLIAMGRTGDLRRALTHPKTLAQGALTAALISINWGIYIWSINNGHALDAALGYYINPLFSIFLGAVLLRERLGRAQIAAIALATVAVTILAIDTGRIPWLALTLTLSWGFYSFFKKSLPIGPNQGFLLEVLILMPPALIYVIYLEASGGGHFGHMDADTLLLLACGPVTAIPLIAYANGAKRLRLSTIGILQYITPTMIMLAAVFLFGEPMGRARMIAFPLIWAALAIYTGALLHQSRRRRA</sequence>
<keyword evidence="6 8" id="KW-1133">Transmembrane helix</keyword>
<feature type="transmembrane region" description="Helical" evidence="8">
    <location>
        <begin position="190"/>
        <end position="208"/>
    </location>
</feature>
<feature type="transmembrane region" description="Helical" evidence="8">
    <location>
        <begin position="54"/>
        <end position="72"/>
    </location>
</feature>
<keyword evidence="4" id="KW-1003">Cell membrane</keyword>
<dbReference type="EMBL" id="JASNJD010000019">
    <property type="protein sequence ID" value="MDK3019903.1"/>
    <property type="molecule type" value="Genomic_DNA"/>
</dbReference>
<dbReference type="Proteomes" id="UP001243757">
    <property type="component" value="Unassembled WGS sequence"/>
</dbReference>
<dbReference type="NCBIfam" id="TIGR00688">
    <property type="entry name" value="rarD"/>
    <property type="match status" value="1"/>
</dbReference>
<dbReference type="InterPro" id="IPR037185">
    <property type="entry name" value="EmrE-like"/>
</dbReference>
<feature type="domain" description="EamA" evidence="9">
    <location>
        <begin position="20"/>
        <end position="154"/>
    </location>
</feature>